<dbReference type="AlphaFoldDB" id="A0A0G4HY17"/>
<sequence length="810" mass="87513">MLGCCKGPKGPNIRDFYSLGEMLGSGSFGEVRRAVHLESGDEVAVKIQEKDAEETMKNEWKVQKELDHPNICRAIDFFEERKLVYGVMELCTGGELFEALSQSSGLGGRKNSLGGGLIGSSGDYASGSPSSLGSPSRVTSPNAEDEGFDEGDAARLVKQMLSAVAFVHARGFVHRDVKAENFVFKDKGEEGRKIWKGTLRLIDFGLATRCDDPHEGLQRWGGSPHYLAPEMYKGVYGQKVDVWAIGILTYLLLTGSYPFDGKSEKQLRKSILKSTPDWNALEGCSPEATEFIQKLLCKDSLDRPSAMQASGLPWLRVNASDRQQRQGSTSKRLGLDILRNARKATMYTRKAVSAYTDERRRELLEHATEKFDRRHGGRRSTISSNAGADKKNESNRTAQVSLSSFSAFSLPWQARSKKRHATAQVGQDGPKTSISNGRGSLQSAALAAVEDMRKMAELGGRSEGDGLEGEEMPPRSTSLPGCLPSRLDVLDLEAQDLSFFMAERFPHCADSKELREPESRPSAVRGELERAAAAAAAETRGGDGSPRGNDGREQKSPPVFARMRTFAADTLPSQRIAPGDNGRVLMGPPTPVASALRVLEVGGLEDAGDATDIPYTHQIASASGPSFGFPGGKGSLKRSAKGAKQRPSPPLQKALGDVEPCEQPIASMEEMNRMARQNSNFRPASKVQGRRPSTLVGQVLASASRLSNELQVSGRASNEPIMAPDGPLRPVQRPPDESPSASRGPSPTTKRRSIRFTIEGEEVGQTLEGAKEAEGGKSGGGGESPEKVGFTRHKAKKVTGWFGTKARGQQ</sequence>
<dbReference type="InterPro" id="IPR008271">
    <property type="entry name" value="Ser/Thr_kinase_AS"/>
</dbReference>
<protein>
    <recommendedName>
        <fullName evidence="8">Protein kinase domain-containing protein</fullName>
    </recommendedName>
</protein>
<feature type="domain" description="Protein kinase" evidence="8">
    <location>
        <begin position="17"/>
        <end position="315"/>
    </location>
</feature>
<evidence type="ECO:0000313" key="9">
    <source>
        <dbReference type="EMBL" id="CEM49411.1"/>
    </source>
</evidence>
<feature type="compositionally biased region" description="Low complexity" evidence="7">
    <location>
        <begin position="124"/>
        <end position="136"/>
    </location>
</feature>
<proteinExistence type="predicted"/>
<accession>A0A0G4HY17</accession>
<dbReference type="InterPro" id="IPR000719">
    <property type="entry name" value="Prot_kinase_dom"/>
</dbReference>
<dbReference type="PANTHER" id="PTHR24349">
    <property type="entry name" value="SERINE/THREONINE-PROTEIN KINASE"/>
    <property type="match status" value="1"/>
</dbReference>
<evidence type="ECO:0000256" key="4">
    <source>
        <dbReference type="ARBA" id="ARBA00022777"/>
    </source>
</evidence>
<dbReference type="PhylomeDB" id="A0A0G4HY17"/>
<dbReference type="Gene3D" id="1.10.510.10">
    <property type="entry name" value="Transferase(Phosphotransferase) domain 1"/>
    <property type="match status" value="2"/>
</dbReference>
<evidence type="ECO:0000256" key="1">
    <source>
        <dbReference type="ARBA" id="ARBA00022527"/>
    </source>
</evidence>
<keyword evidence="3 6" id="KW-0547">Nucleotide-binding</keyword>
<gene>
    <name evidence="9" type="ORF">Cvel_1520</name>
</gene>
<evidence type="ECO:0000256" key="3">
    <source>
        <dbReference type="ARBA" id="ARBA00022741"/>
    </source>
</evidence>
<evidence type="ECO:0000259" key="8">
    <source>
        <dbReference type="PROSITE" id="PS50011"/>
    </source>
</evidence>
<evidence type="ECO:0000256" key="7">
    <source>
        <dbReference type="SAM" id="MobiDB-lite"/>
    </source>
</evidence>
<organism evidence="9">
    <name type="scientific">Chromera velia CCMP2878</name>
    <dbReference type="NCBI Taxonomy" id="1169474"/>
    <lineage>
        <taxon>Eukaryota</taxon>
        <taxon>Sar</taxon>
        <taxon>Alveolata</taxon>
        <taxon>Colpodellida</taxon>
        <taxon>Chromeraceae</taxon>
        <taxon>Chromera</taxon>
    </lineage>
</organism>
<keyword evidence="1" id="KW-0723">Serine/threonine-protein kinase</keyword>
<feature type="region of interest" description="Disordered" evidence="7">
    <location>
        <begin position="510"/>
        <end position="557"/>
    </location>
</feature>
<feature type="compositionally biased region" description="Polar residues" evidence="7">
    <location>
        <begin position="739"/>
        <end position="748"/>
    </location>
</feature>
<dbReference type="PROSITE" id="PS00107">
    <property type="entry name" value="PROTEIN_KINASE_ATP"/>
    <property type="match status" value="1"/>
</dbReference>
<dbReference type="InterPro" id="IPR011009">
    <property type="entry name" value="Kinase-like_dom_sf"/>
</dbReference>
<dbReference type="Pfam" id="PF00069">
    <property type="entry name" value="Pkinase"/>
    <property type="match status" value="2"/>
</dbReference>
<feature type="region of interest" description="Disordered" evidence="7">
    <location>
        <begin position="367"/>
        <end position="398"/>
    </location>
</feature>
<evidence type="ECO:0000256" key="5">
    <source>
        <dbReference type="ARBA" id="ARBA00022840"/>
    </source>
</evidence>
<dbReference type="InterPro" id="IPR050205">
    <property type="entry name" value="CDPK_Ser/Thr_kinases"/>
</dbReference>
<reference evidence="9" key="1">
    <citation type="submission" date="2014-11" db="EMBL/GenBank/DDBJ databases">
        <authorList>
            <person name="Otto D Thomas"/>
            <person name="Naeem Raeece"/>
        </authorList>
    </citation>
    <scope>NUCLEOTIDE SEQUENCE</scope>
</reference>
<feature type="compositionally biased region" description="Basic and acidic residues" evidence="7">
    <location>
        <begin position="510"/>
        <end position="519"/>
    </location>
</feature>
<feature type="region of interest" description="Disordered" evidence="7">
    <location>
        <begin position="624"/>
        <end position="656"/>
    </location>
</feature>
<feature type="compositionally biased region" description="Polar residues" evidence="7">
    <location>
        <begin position="706"/>
        <end position="716"/>
    </location>
</feature>
<dbReference type="GO" id="GO:0005524">
    <property type="term" value="F:ATP binding"/>
    <property type="evidence" value="ECO:0007669"/>
    <property type="project" value="UniProtKB-UniRule"/>
</dbReference>
<dbReference type="SUPFAM" id="SSF56112">
    <property type="entry name" value="Protein kinase-like (PK-like)"/>
    <property type="match status" value="1"/>
</dbReference>
<dbReference type="PROSITE" id="PS00108">
    <property type="entry name" value="PROTEIN_KINASE_ST"/>
    <property type="match status" value="1"/>
</dbReference>
<keyword evidence="5 6" id="KW-0067">ATP-binding</keyword>
<dbReference type="SMART" id="SM00220">
    <property type="entry name" value="S_TKc"/>
    <property type="match status" value="1"/>
</dbReference>
<dbReference type="PROSITE" id="PS50011">
    <property type="entry name" value="PROTEIN_KINASE_DOM"/>
    <property type="match status" value="1"/>
</dbReference>
<feature type="region of interest" description="Disordered" evidence="7">
    <location>
        <begin position="459"/>
        <end position="480"/>
    </location>
</feature>
<keyword evidence="2" id="KW-0808">Transferase</keyword>
<dbReference type="EMBL" id="CDMZ01004321">
    <property type="protein sequence ID" value="CEM49411.1"/>
    <property type="molecule type" value="Genomic_DNA"/>
</dbReference>
<feature type="binding site" evidence="6">
    <location>
        <position position="46"/>
    </location>
    <ligand>
        <name>ATP</name>
        <dbReference type="ChEBI" id="CHEBI:30616"/>
    </ligand>
</feature>
<name>A0A0G4HY17_9ALVE</name>
<dbReference type="VEuPathDB" id="CryptoDB:Cvel_1520"/>
<feature type="region of interest" description="Disordered" evidence="7">
    <location>
        <begin position="124"/>
        <end position="148"/>
    </location>
</feature>
<evidence type="ECO:0000256" key="2">
    <source>
        <dbReference type="ARBA" id="ARBA00022679"/>
    </source>
</evidence>
<feature type="region of interest" description="Disordered" evidence="7">
    <location>
        <begin position="706"/>
        <end position="810"/>
    </location>
</feature>
<feature type="compositionally biased region" description="Basic residues" evidence="7">
    <location>
        <begin position="635"/>
        <end position="644"/>
    </location>
</feature>
<feature type="region of interest" description="Disordered" evidence="7">
    <location>
        <begin position="418"/>
        <end position="438"/>
    </location>
</feature>
<evidence type="ECO:0000256" key="6">
    <source>
        <dbReference type="PROSITE-ProRule" id="PRU10141"/>
    </source>
</evidence>
<dbReference type="GO" id="GO:0004674">
    <property type="term" value="F:protein serine/threonine kinase activity"/>
    <property type="evidence" value="ECO:0007669"/>
    <property type="project" value="UniProtKB-KW"/>
</dbReference>
<keyword evidence="4" id="KW-0418">Kinase</keyword>
<dbReference type="InterPro" id="IPR017441">
    <property type="entry name" value="Protein_kinase_ATP_BS"/>
</dbReference>